<evidence type="ECO:0000313" key="1">
    <source>
        <dbReference type="EMBL" id="QDH25659.1"/>
    </source>
</evidence>
<dbReference type="InterPro" id="IPR019587">
    <property type="entry name" value="Polyketide_cyclase/dehydratase"/>
</dbReference>
<dbReference type="SUPFAM" id="SSF55961">
    <property type="entry name" value="Bet v1-like"/>
    <property type="match status" value="1"/>
</dbReference>
<dbReference type="Gene3D" id="3.30.530.20">
    <property type="match status" value="1"/>
</dbReference>
<dbReference type="OrthoDB" id="9800600at2"/>
<dbReference type="CDD" id="cd07822">
    <property type="entry name" value="SRPBCC_4"/>
    <property type="match status" value="1"/>
</dbReference>
<protein>
    <submittedName>
        <fullName evidence="1">SRPBCC domain-containing protein</fullName>
    </submittedName>
</protein>
<dbReference type="PANTHER" id="PTHR36166">
    <property type="entry name" value="CHROMOSOME 9, WHOLE GENOME SHOTGUN SEQUENCE"/>
    <property type="match status" value="1"/>
</dbReference>
<name>A0A4Y6V6H0_9PROT</name>
<sequence>MLGNRACLMELLYCLYDKQTEICPGCIFVHMEGLIVANLLSLQRKIETQIEIRASPERVWSVLTEIMAYPSWNPFIRELTGRLVVGQKLRIRLSGGIVFKPKVITVQPRQRLQWIGRLWGVPGVFTGVHDFEIMRTQQGSLLRQSEAFYGMMLWFYDVEKVRAEFTKMNEALKTRAEIP</sequence>
<dbReference type="EMBL" id="CP032485">
    <property type="protein sequence ID" value="QDH25659.1"/>
    <property type="molecule type" value="Genomic_DNA"/>
</dbReference>
<organism evidence="1 2">
    <name type="scientific">Neokomagataea tanensis</name>
    <dbReference type="NCBI Taxonomy" id="661191"/>
    <lineage>
        <taxon>Bacteria</taxon>
        <taxon>Pseudomonadati</taxon>
        <taxon>Pseudomonadota</taxon>
        <taxon>Alphaproteobacteria</taxon>
        <taxon>Acetobacterales</taxon>
        <taxon>Acetobacteraceae</taxon>
        <taxon>Neokomagataea</taxon>
    </lineage>
</organism>
<dbReference type="PANTHER" id="PTHR36166:SF1">
    <property type="entry name" value="SRPBCC DOMAIN-CONTAINING PROTEIN"/>
    <property type="match status" value="1"/>
</dbReference>
<keyword evidence="2" id="KW-1185">Reference proteome</keyword>
<gene>
    <name evidence="1" type="ORF">D5366_11020</name>
</gene>
<dbReference type="InterPro" id="IPR023393">
    <property type="entry name" value="START-like_dom_sf"/>
</dbReference>
<accession>A0A4Y6V6H0</accession>
<reference evidence="1 2" key="1">
    <citation type="submission" date="2018-09" db="EMBL/GenBank/DDBJ databases">
        <title>The complete genome sequence of Neokomagataea tanensis NBRC 106556(T).</title>
        <authorList>
            <person name="Chua K.-O."/>
            <person name="See-Too W.-S."/>
            <person name="Hong K.-W."/>
            <person name="Yin W.-F."/>
            <person name="Chan K.-G."/>
        </authorList>
    </citation>
    <scope>NUCLEOTIDE SEQUENCE [LARGE SCALE GENOMIC DNA]</scope>
    <source>
        <strain evidence="2">AH13 \ NBRC 106556</strain>
    </source>
</reference>
<dbReference type="KEGG" id="ntn:D5366_11020"/>
<proteinExistence type="predicted"/>
<dbReference type="Proteomes" id="UP000317214">
    <property type="component" value="Chromosome"/>
</dbReference>
<evidence type="ECO:0000313" key="2">
    <source>
        <dbReference type="Proteomes" id="UP000317214"/>
    </source>
</evidence>
<dbReference type="AlphaFoldDB" id="A0A4Y6V6H0"/>
<dbReference type="Pfam" id="PF10604">
    <property type="entry name" value="Polyketide_cyc2"/>
    <property type="match status" value="1"/>
</dbReference>